<keyword evidence="8" id="KW-1185">Reference proteome</keyword>
<evidence type="ECO:0000313" key="8">
    <source>
        <dbReference type="Proteomes" id="UP000326509"/>
    </source>
</evidence>
<dbReference type="InterPro" id="IPR036388">
    <property type="entry name" value="WH-like_DNA-bd_sf"/>
</dbReference>
<evidence type="ECO:0000259" key="6">
    <source>
        <dbReference type="Pfam" id="PF08281"/>
    </source>
</evidence>
<proteinExistence type="inferred from homology"/>
<keyword evidence="2" id="KW-0805">Transcription regulation</keyword>
<dbReference type="AlphaFoldDB" id="A0A5J4J4H5"/>
<keyword evidence="3" id="KW-0731">Sigma factor</keyword>
<dbReference type="GO" id="GO:0016987">
    <property type="term" value="F:sigma factor activity"/>
    <property type="evidence" value="ECO:0007669"/>
    <property type="project" value="UniProtKB-KW"/>
</dbReference>
<dbReference type="OrthoDB" id="659855at2"/>
<dbReference type="GO" id="GO:0000428">
    <property type="term" value="C:DNA-directed RNA polymerase complex"/>
    <property type="evidence" value="ECO:0007669"/>
    <property type="project" value="UniProtKB-KW"/>
</dbReference>
<dbReference type="InterPro" id="IPR013325">
    <property type="entry name" value="RNA_pol_sigma_r2"/>
</dbReference>
<comment type="caution">
    <text evidence="7">The sequence shown here is derived from an EMBL/GenBank/DDBJ whole genome shotgun (WGS) entry which is preliminary data.</text>
</comment>
<evidence type="ECO:0000256" key="2">
    <source>
        <dbReference type="ARBA" id="ARBA00023015"/>
    </source>
</evidence>
<dbReference type="CDD" id="cd06171">
    <property type="entry name" value="Sigma70_r4"/>
    <property type="match status" value="1"/>
</dbReference>
<feature type="domain" description="RNA polymerase sigma-70 region 2" evidence="5">
    <location>
        <begin position="17"/>
        <end position="80"/>
    </location>
</feature>
<organism evidence="7 8">
    <name type="scientific">Patiriisocius marinus</name>
    <dbReference type="NCBI Taxonomy" id="1397112"/>
    <lineage>
        <taxon>Bacteria</taxon>
        <taxon>Pseudomonadati</taxon>
        <taxon>Bacteroidota</taxon>
        <taxon>Flavobacteriia</taxon>
        <taxon>Flavobacteriales</taxon>
        <taxon>Flavobacteriaceae</taxon>
        <taxon>Patiriisocius</taxon>
    </lineage>
</organism>
<dbReference type="InterPro" id="IPR007627">
    <property type="entry name" value="RNA_pol_sigma70_r2"/>
</dbReference>
<dbReference type="Pfam" id="PF08281">
    <property type="entry name" value="Sigma70_r4_2"/>
    <property type="match status" value="1"/>
</dbReference>
<dbReference type="RefSeq" id="WP_151675219.1">
    <property type="nucleotide sequence ID" value="NZ_BKCG01000010.1"/>
</dbReference>
<dbReference type="InterPro" id="IPR013249">
    <property type="entry name" value="RNA_pol_sigma70_r4_t2"/>
</dbReference>
<dbReference type="NCBIfam" id="TIGR02937">
    <property type="entry name" value="sigma70-ECF"/>
    <property type="match status" value="1"/>
</dbReference>
<evidence type="ECO:0000256" key="3">
    <source>
        <dbReference type="ARBA" id="ARBA00023082"/>
    </source>
</evidence>
<protein>
    <submittedName>
        <fullName evidence="7">DNA-directed RNA polymerase sigma-70 factor</fullName>
    </submittedName>
</protein>
<dbReference type="GO" id="GO:0006352">
    <property type="term" value="P:DNA-templated transcription initiation"/>
    <property type="evidence" value="ECO:0007669"/>
    <property type="project" value="InterPro"/>
</dbReference>
<dbReference type="Proteomes" id="UP000326509">
    <property type="component" value="Unassembled WGS sequence"/>
</dbReference>
<reference evidence="7 8" key="1">
    <citation type="submission" date="2019-08" db="EMBL/GenBank/DDBJ databases">
        <title>Draft genome sequence of Ulvibacter marinus type strain NBRC 109484.</title>
        <authorList>
            <person name="Kawano K."/>
            <person name="Ushijima N."/>
            <person name="Kihara M."/>
            <person name="Itoh H."/>
        </authorList>
    </citation>
    <scope>NUCLEOTIDE SEQUENCE [LARGE SCALE GENOMIC DNA]</scope>
    <source>
        <strain evidence="7 8">NBRC 109484</strain>
    </source>
</reference>
<dbReference type="InterPro" id="IPR014284">
    <property type="entry name" value="RNA_pol_sigma-70_dom"/>
</dbReference>
<dbReference type="InterPro" id="IPR013324">
    <property type="entry name" value="RNA_pol_sigma_r3/r4-like"/>
</dbReference>
<dbReference type="SUPFAM" id="SSF88946">
    <property type="entry name" value="Sigma2 domain of RNA polymerase sigma factors"/>
    <property type="match status" value="1"/>
</dbReference>
<dbReference type="PANTHER" id="PTHR43133">
    <property type="entry name" value="RNA POLYMERASE ECF-TYPE SIGMA FACTO"/>
    <property type="match status" value="1"/>
</dbReference>
<keyword evidence="7" id="KW-0240">DNA-directed RNA polymerase</keyword>
<dbReference type="GO" id="GO:0003677">
    <property type="term" value="F:DNA binding"/>
    <property type="evidence" value="ECO:0007669"/>
    <property type="project" value="InterPro"/>
</dbReference>
<name>A0A5J4J4H5_9FLAO</name>
<dbReference type="Pfam" id="PF04542">
    <property type="entry name" value="Sigma70_r2"/>
    <property type="match status" value="1"/>
</dbReference>
<evidence type="ECO:0000259" key="5">
    <source>
        <dbReference type="Pfam" id="PF04542"/>
    </source>
</evidence>
<dbReference type="EMBL" id="BKCG01000010">
    <property type="protein sequence ID" value="GER60793.1"/>
    <property type="molecule type" value="Genomic_DNA"/>
</dbReference>
<dbReference type="PANTHER" id="PTHR43133:SF46">
    <property type="entry name" value="RNA POLYMERASE SIGMA-70 FACTOR ECF SUBFAMILY"/>
    <property type="match status" value="1"/>
</dbReference>
<dbReference type="SUPFAM" id="SSF88659">
    <property type="entry name" value="Sigma3 and sigma4 domains of RNA polymerase sigma factors"/>
    <property type="match status" value="1"/>
</dbReference>
<evidence type="ECO:0000256" key="4">
    <source>
        <dbReference type="ARBA" id="ARBA00023163"/>
    </source>
</evidence>
<evidence type="ECO:0000313" key="7">
    <source>
        <dbReference type="EMBL" id="GER60793.1"/>
    </source>
</evidence>
<dbReference type="InterPro" id="IPR039425">
    <property type="entry name" value="RNA_pol_sigma-70-like"/>
</dbReference>
<evidence type="ECO:0000256" key="1">
    <source>
        <dbReference type="ARBA" id="ARBA00010641"/>
    </source>
</evidence>
<sequence>MEEENSVCKEKTFDEVYKTYAQSLRSFVFFKCRDEARSFDIVQESFIKLWENCAKVSPAKAKSYLYTVANNNFLNVVAHQKVRYKYAESKTARVDNQSPEYLLEEQEFGDKLQRALDGLTEIQRTAFLMSRVEGKKYREIAEVFNISEKAAGKRVLDALENLRLSIENI</sequence>
<gene>
    <name evidence="7" type="ORF">ULMA_29010</name>
</gene>
<dbReference type="Gene3D" id="1.10.1740.10">
    <property type="match status" value="1"/>
</dbReference>
<comment type="similarity">
    <text evidence="1">Belongs to the sigma-70 factor family. ECF subfamily.</text>
</comment>
<accession>A0A5J4J4H5</accession>
<keyword evidence="4" id="KW-0804">Transcription</keyword>
<feature type="domain" description="RNA polymerase sigma factor 70 region 4 type 2" evidence="6">
    <location>
        <begin position="111"/>
        <end position="161"/>
    </location>
</feature>
<dbReference type="Gene3D" id="1.10.10.10">
    <property type="entry name" value="Winged helix-like DNA-binding domain superfamily/Winged helix DNA-binding domain"/>
    <property type="match status" value="1"/>
</dbReference>